<keyword evidence="3" id="KW-0645">Protease</keyword>
<dbReference type="CDD" id="cd01086">
    <property type="entry name" value="MetAP1"/>
    <property type="match status" value="1"/>
</dbReference>
<dbReference type="OrthoDB" id="3209743at2759"/>
<dbReference type="PANTHER" id="PTHR43330">
    <property type="entry name" value="METHIONINE AMINOPEPTIDASE"/>
    <property type="match status" value="1"/>
</dbReference>
<dbReference type="InterPro" id="IPR002467">
    <property type="entry name" value="Pept_M24A_MAP1"/>
</dbReference>
<organism evidence="10 11">
    <name type="scientific">Thalassiosira oceanica</name>
    <name type="common">Marine diatom</name>
    <dbReference type="NCBI Taxonomy" id="159749"/>
    <lineage>
        <taxon>Eukaryota</taxon>
        <taxon>Sar</taxon>
        <taxon>Stramenopiles</taxon>
        <taxon>Ochrophyta</taxon>
        <taxon>Bacillariophyta</taxon>
        <taxon>Coscinodiscophyceae</taxon>
        <taxon>Thalassiosirophycidae</taxon>
        <taxon>Thalassiosirales</taxon>
        <taxon>Thalassiosiraceae</taxon>
        <taxon>Thalassiosira</taxon>
    </lineage>
</organism>
<keyword evidence="1" id="KW-0031">Aminopeptidase</keyword>
<dbReference type="Gene3D" id="3.90.230.10">
    <property type="entry name" value="Creatinase/methionine aminopeptidase superfamily"/>
    <property type="match status" value="1"/>
</dbReference>
<keyword evidence="4" id="KW-0479">Metal-binding</keyword>
<dbReference type="InterPro" id="IPR001714">
    <property type="entry name" value="Pept_M24_MAP"/>
</dbReference>
<dbReference type="eggNOG" id="KOG2738">
    <property type="taxonomic scope" value="Eukaryota"/>
</dbReference>
<name>K0T110_THAOC</name>
<sequence>MATQCSTAPGGCATPGCTNPITKPLACPKCMEWGVKNVFCGQECFKKNYASHKQIHAILKQMQGGQAHRKTPPDGISCPEDADDLLKKSLPSWAQGGYSFSGDLRPALMSPTRKITNPNVRKPDYASHIQGRALSEEKDKASNTKIRVYGPDELEGECNLRYACAMGREVLNAGGKALGVGVTTDEIDRVVHEAAMERDCYPSPLNYYNFPKSVCTSVNEVICHGIPDYREIEDGDIVNIDVTTYSRGGYHGDLNETFFVGNVDDDGHRVVKTAFDCLQGALALVRPGTMYRELGSTIHRIAAQNKCSVVRTYCGHGIGSLFHTGDNWTAVTRDGKRSAQFEHTVLVTDNGCEILTARHNEPVMKWDPELLQR</sequence>
<evidence type="ECO:0000256" key="7">
    <source>
        <dbReference type="ARBA" id="ARBA00022833"/>
    </source>
</evidence>
<dbReference type="Pfam" id="PF15801">
    <property type="entry name" value="zf-C6H2"/>
    <property type="match status" value="1"/>
</dbReference>
<evidence type="ECO:0000256" key="3">
    <source>
        <dbReference type="ARBA" id="ARBA00022670"/>
    </source>
</evidence>
<dbReference type="SUPFAM" id="SSF55920">
    <property type="entry name" value="Creatinase/aminopeptidase"/>
    <property type="match status" value="1"/>
</dbReference>
<keyword evidence="6" id="KW-0378">Hydrolase</keyword>
<evidence type="ECO:0000313" key="11">
    <source>
        <dbReference type="Proteomes" id="UP000266841"/>
    </source>
</evidence>
<reference evidence="10 11" key="1">
    <citation type="journal article" date="2012" name="Genome Biol.">
        <title>Genome and low-iron response of an oceanic diatom adapted to chronic iron limitation.</title>
        <authorList>
            <person name="Lommer M."/>
            <person name="Specht M."/>
            <person name="Roy A.S."/>
            <person name="Kraemer L."/>
            <person name="Andreson R."/>
            <person name="Gutowska M.A."/>
            <person name="Wolf J."/>
            <person name="Bergner S.V."/>
            <person name="Schilhabel M.B."/>
            <person name="Klostermeier U.C."/>
            <person name="Beiko R.G."/>
            <person name="Rosenstiel P."/>
            <person name="Hippler M."/>
            <person name="Laroche J."/>
        </authorList>
    </citation>
    <scope>NUCLEOTIDE SEQUENCE [LARGE SCALE GENOMIC DNA]</scope>
    <source>
        <strain evidence="10 11">CCMP1005</strain>
    </source>
</reference>
<dbReference type="Proteomes" id="UP000266841">
    <property type="component" value="Unassembled WGS sequence"/>
</dbReference>
<dbReference type="PROSITE" id="PS52013">
    <property type="entry name" value="ZF_C6H2"/>
    <property type="match status" value="1"/>
</dbReference>
<dbReference type="GO" id="GO:0005829">
    <property type="term" value="C:cytosol"/>
    <property type="evidence" value="ECO:0007669"/>
    <property type="project" value="TreeGrafter"/>
</dbReference>
<evidence type="ECO:0000256" key="2">
    <source>
        <dbReference type="ARBA" id="ARBA00022490"/>
    </source>
</evidence>
<dbReference type="EMBL" id="AGNL01007246">
    <property type="protein sequence ID" value="EJK71425.1"/>
    <property type="molecule type" value="Genomic_DNA"/>
</dbReference>
<evidence type="ECO:0000256" key="5">
    <source>
        <dbReference type="ARBA" id="ARBA00022771"/>
    </source>
</evidence>
<keyword evidence="5 8" id="KW-0863">Zinc-finger</keyword>
<evidence type="ECO:0000256" key="4">
    <source>
        <dbReference type="ARBA" id="ARBA00022723"/>
    </source>
</evidence>
<dbReference type="InterPro" id="IPR036005">
    <property type="entry name" value="Creatinase/aminopeptidase-like"/>
</dbReference>
<evidence type="ECO:0000259" key="9">
    <source>
        <dbReference type="PROSITE" id="PS52013"/>
    </source>
</evidence>
<gene>
    <name evidence="10" type="ORF">THAOC_07141</name>
</gene>
<keyword evidence="11" id="KW-1185">Reference proteome</keyword>
<evidence type="ECO:0000313" key="10">
    <source>
        <dbReference type="EMBL" id="EJK71425.1"/>
    </source>
</evidence>
<evidence type="ECO:0000256" key="1">
    <source>
        <dbReference type="ARBA" id="ARBA00022438"/>
    </source>
</evidence>
<proteinExistence type="inferred from homology"/>
<keyword evidence="7" id="KW-0862">Zinc</keyword>
<dbReference type="InterPro" id="IPR031615">
    <property type="entry name" value="Zfn-C6H2"/>
</dbReference>
<dbReference type="AlphaFoldDB" id="K0T110"/>
<comment type="similarity">
    <text evidence="8">Belongs to the peptidase M24A family. Methionine aminopeptidase type 1 subfamily.</text>
</comment>
<dbReference type="GO" id="GO:0008270">
    <property type="term" value="F:zinc ion binding"/>
    <property type="evidence" value="ECO:0007669"/>
    <property type="project" value="UniProtKB-KW"/>
</dbReference>
<dbReference type="GO" id="GO:0070006">
    <property type="term" value="F:metalloaminopeptidase activity"/>
    <property type="evidence" value="ECO:0007669"/>
    <property type="project" value="InterPro"/>
</dbReference>
<feature type="domain" description="C6H2-type" evidence="9">
    <location>
        <begin position="9"/>
        <end position="63"/>
    </location>
</feature>
<dbReference type="MEROPS" id="M24.017"/>
<protein>
    <recommendedName>
        <fullName evidence="9">C6H2-type domain-containing protein</fullName>
    </recommendedName>
</protein>
<keyword evidence="2" id="KW-0963">Cytoplasm</keyword>
<comment type="caution">
    <text evidence="10">The sequence shown here is derived from an EMBL/GenBank/DDBJ whole genome shotgun (WGS) entry which is preliminary data.</text>
</comment>
<evidence type="ECO:0000256" key="6">
    <source>
        <dbReference type="ARBA" id="ARBA00022801"/>
    </source>
</evidence>
<dbReference type="Pfam" id="PF00557">
    <property type="entry name" value="Peptidase_M24"/>
    <property type="match status" value="1"/>
</dbReference>
<dbReference type="GO" id="GO:0006508">
    <property type="term" value="P:proteolysis"/>
    <property type="evidence" value="ECO:0007669"/>
    <property type="project" value="UniProtKB-KW"/>
</dbReference>
<accession>K0T110</accession>
<evidence type="ECO:0000256" key="8">
    <source>
        <dbReference type="PROSITE-ProRule" id="PRU01357"/>
    </source>
</evidence>
<dbReference type="PANTHER" id="PTHR43330:SF7">
    <property type="entry name" value="METHIONINE AMINOPEPTIDASE 1"/>
    <property type="match status" value="1"/>
</dbReference>
<dbReference type="OMA" id="CAMGREV"/>
<dbReference type="PRINTS" id="PR00599">
    <property type="entry name" value="MAPEPTIDASE"/>
</dbReference>
<dbReference type="InterPro" id="IPR000994">
    <property type="entry name" value="Pept_M24"/>
</dbReference>